<evidence type="ECO:0000313" key="1">
    <source>
        <dbReference type="EMBL" id="EAT45638.1"/>
    </source>
</evidence>
<name>Q17GE8_AEDAE</name>
<protein>
    <submittedName>
        <fullName evidence="1">AAEL003096-PA</fullName>
    </submittedName>
</protein>
<gene>
    <name evidence="1" type="ORF">AaeL_AAEL003096</name>
</gene>
<dbReference type="EMBL" id="CH477262">
    <property type="protein sequence ID" value="EAT45638.1"/>
    <property type="molecule type" value="Genomic_DNA"/>
</dbReference>
<organism evidence="1 2">
    <name type="scientific">Aedes aegypti</name>
    <name type="common">Yellowfever mosquito</name>
    <name type="synonym">Culex aegypti</name>
    <dbReference type="NCBI Taxonomy" id="7159"/>
    <lineage>
        <taxon>Eukaryota</taxon>
        <taxon>Metazoa</taxon>
        <taxon>Ecdysozoa</taxon>
        <taxon>Arthropoda</taxon>
        <taxon>Hexapoda</taxon>
        <taxon>Insecta</taxon>
        <taxon>Pterygota</taxon>
        <taxon>Neoptera</taxon>
        <taxon>Endopterygota</taxon>
        <taxon>Diptera</taxon>
        <taxon>Nematocera</taxon>
        <taxon>Culicoidea</taxon>
        <taxon>Culicidae</taxon>
        <taxon>Culicinae</taxon>
        <taxon>Aedini</taxon>
        <taxon>Aedes</taxon>
        <taxon>Stegomyia</taxon>
    </lineage>
</organism>
<proteinExistence type="predicted"/>
<reference evidence="1" key="1">
    <citation type="submission" date="2005-10" db="EMBL/GenBank/DDBJ databases">
        <authorList>
            <person name="Loftus B.J."/>
            <person name="Nene V.M."/>
            <person name="Hannick L.I."/>
            <person name="Bidwell S."/>
            <person name="Haas B."/>
            <person name="Amedeo P."/>
            <person name="Orvis J."/>
            <person name="Wortman J.R."/>
            <person name="White O.R."/>
            <person name="Salzberg S."/>
            <person name="Shumway M."/>
            <person name="Koo H."/>
            <person name="Zhao Y."/>
            <person name="Holmes M."/>
            <person name="Miller J."/>
            <person name="Schatz M."/>
            <person name="Pop M."/>
            <person name="Pai G."/>
            <person name="Utterback T."/>
            <person name="Rogers Y.-H."/>
            <person name="Kravitz S."/>
            <person name="Fraser C.M."/>
        </authorList>
    </citation>
    <scope>NUCLEOTIDE SEQUENCE</scope>
    <source>
        <strain evidence="1">Liverpool</strain>
    </source>
</reference>
<reference evidence="1" key="3">
    <citation type="submission" date="2012-09" db="EMBL/GenBank/DDBJ databases">
        <authorList>
            <consortium name="VectorBase"/>
        </authorList>
    </citation>
    <scope>NUCLEOTIDE SEQUENCE</scope>
    <source>
        <strain evidence="1">Liverpool</strain>
    </source>
</reference>
<dbReference type="HOGENOM" id="CLU_2924563_0_0_1"/>
<evidence type="ECO:0000313" key="2">
    <source>
        <dbReference type="Proteomes" id="UP000682892"/>
    </source>
</evidence>
<dbReference type="Proteomes" id="UP000682892">
    <property type="component" value="Chromosome 3"/>
</dbReference>
<accession>Q17GE8</accession>
<reference evidence="1" key="2">
    <citation type="journal article" date="2007" name="Science">
        <title>Genome sequence of Aedes aegypti, a major arbovirus vector.</title>
        <authorList>
            <person name="Nene V."/>
            <person name="Wortman J.R."/>
            <person name="Lawson D."/>
            <person name="Haas B."/>
            <person name="Kodira C."/>
            <person name="Tu Z.J."/>
            <person name="Loftus B."/>
            <person name="Xi Z."/>
            <person name="Megy K."/>
            <person name="Grabherr M."/>
            <person name="Ren Q."/>
            <person name="Zdobnov E.M."/>
            <person name="Lobo N.F."/>
            <person name="Campbell K.S."/>
            <person name="Brown S.E."/>
            <person name="Bonaldo M.F."/>
            <person name="Zhu J."/>
            <person name="Sinkins S.P."/>
            <person name="Hogenkamp D.G."/>
            <person name="Amedeo P."/>
            <person name="Arensburger P."/>
            <person name="Atkinson P.W."/>
            <person name="Bidwell S."/>
            <person name="Biedler J."/>
            <person name="Birney E."/>
            <person name="Bruggner R.V."/>
            <person name="Costas J."/>
            <person name="Coy M.R."/>
            <person name="Crabtree J."/>
            <person name="Crawford M."/>
            <person name="Debruyn B."/>
            <person name="Decaprio D."/>
            <person name="Eiglmeier K."/>
            <person name="Eisenstadt E."/>
            <person name="El-Dorry H."/>
            <person name="Gelbart W.M."/>
            <person name="Gomes S.L."/>
            <person name="Hammond M."/>
            <person name="Hannick L.I."/>
            <person name="Hogan J.R."/>
            <person name="Holmes M.H."/>
            <person name="Jaffe D."/>
            <person name="Johnston J.S."/>
            <person name="Kennedy R.C."/>
            <person name="Koo H."/>
            <person name="Kravitz S."/>
            <person name="Kriventseva E.V."/>
            <person name="Kulp D."/>
            <person name="Labutti K."/>
            <person name="Lee E."/>
            <person name="Li S."/>
            <person name="Lovin D.D."/>
            <person name="Mao C."/>
            <person name="Mauceli E."/>
            <person name="Menck C.F."/>
            <person name="Miller J.R."/>
            <person name="Montgomery P."/>
            <person name="Mori A."/>
            <person name="Nascimento A.L."/>
            <person name="Naveira H.F."/>
            <person name="Nusbaum C."/>
            <person name="O'leary S."/>
            <person name="Orvis J."/>
            <person name="Pertea M."/>
            <person name="Quesneville H."/>
            <person name="Reidenbach K.R."/>
            <person name="Rogers Y.H."/>
            <person name="Roth C.W."/>
            <person name="Schneider J.R."/>
            <person name="Schatz M."/>
            <person name="Shumway M."/>
            <person name="Stanke M."/>
            <person name="Stinson E.O."/>
            <person name="Tubio J.M."/>
            <person name="Vanzee J.P."/>
            <person name="Verjovski-Almeida S."/>
            <person name="Werner D."/>
            <person name="White O."/>
            <person name="Wyder S."/>
            <person name="Zeng Q."/>
            <person name="Zhao Q."/>
            <person name="Zhao Y."/>
            <person name="Hill C.A."/>
            <person name="Raikhel A.S."/>
            <person name="Soares M.B."/>
            <person name="Knudson D.L."/>
            <person name="Lee N.H."/>
            <person name="Galagan J."/>
            <person name="Salzberg S.L."/>
            <person name="Paulsen I.T."/>
            <person name="Dimopoulos G."/>
            <person name="Collins F.H."/>
            <person name="Birren B."/>
            <person name="Fraser-Liggett C.M."/>
            <person name="Severson D.W."/>
        </authorList>
    </citation>
    <scope>NUCLEOTIDE SEQUENCE [LARGE SCALE GENOMIC DNA]</scope>
    <source>
        <strain evidence="1">Liverpool</strain>
    </source>
</reference>
<sequence length="61" mass="6772">MKVPSQVMPTRMVHLEIDQRAIKGMTNKTLDRQTSLVADSWIIVPVSCWSVSEVITSNATA</sequence>
<dbReference type="AlphaFoldDB" id="Q17GE8"/>
<dbReference type="PaxDb" id="7159-AAEL003096-PA"/>